<evidence type="ECO:0000256" key="11">
    <source>
        <dbReference type="HAMAP-Rule" id="MF_00137"/>
    </source>
</evidence>
<feature type="domain" description="SAICAR synthetase/ADE2 N-terminal" evidence="12">
    <location>
        <begin position="6"/>
        <end position="232"/>
    </location>
</feature>
<evidence type="ECO:0000256" key="2">
    <source>
        <dbReference type="ARBA" id="ARBA00010190"/>
    </source>
</evidence>
<dbReference type="OrthoDB" id="9801549at2"/>
<keyword evidence="7 11" id="KW-0658">Purine biosynthesis</keyword>
<evidence type="ECO:0000256" key="9">
    <source>
        <dbReference type="ARBA" id="ARBA00030409"/>
    </source>
</evidence>
<dbReference type="RefSeq" id="WP_146818191.1">
    <property type="nucleotide sequence ID" value="NZ_BJYA01000020.1"/>
</dbReference>
<dbReference type="Proteomes" id="UP000321440">
    <property type="component" value="Unassembled WGS sequence"/>
</dbReference>
<gene>
    <name evidence="11 13" type="primary">purC</name>
    <name evidence="13" type="ORF">AHA02nite_27180</name>
</gene>
<dbReference type="PROSITE" id="PS01058">
    <property type="entry name" value="SAICAR_SYNTHETASE_2"/>
    <property type="match status" value="1"/>
</dbReference>
<dbReference type="InterPro" id="IPR018236">
    <property type="entry name" value="SAICAR_synthetase_CS"/>
</dbReference>
<comment type="caution">
    <text evidence="13">The sequence shown here is derived from an EMBL/GenBank/DDBJ whole genome shotgun (WGS) entry which is preliminary data.</text>
</comment>
<dbReference type="HAMAP" id="MF_00137">
    <property type="entry name" value="SAICAR_synth"/>
    <property type="match status" value="1"/>
</dbReference>
<dbReference type="InterPro" id="IPR033934">
    <property type="entry name" value="SAICAR_synt_PurC"/>
</dbReference>
<dbReference type="UniPathway" id="UPA00074">
    <property type="reaction ID" value="UER00131"/>
</dbReference>
<evidence type="ECO:0000256" key="3">
    <source>
        <dbReference type="ARBA" id="ARBA00012217"/>
    </source>
</evidence>
<comment type="pathway">
    <text evidence="1 11">Purine metabolism; IMP biosynthesis via de novo pathway; 5-amino-1-(5-phospho-D-ribosyl)imidazole-4-carboxamide from 5-amino-1-(5-phospho-D-ribosyl)imidazole-4-carboxylate: step 1/2.</text>
</comment>
<name>A0A511WCF1_9BACI</name>
<dbReference type="FunFam" id="3.30.470.20:FF:000006">
    <property type="entry name" value="Phosphoribosylaminoimidazole-succinocarboxamide synthase"/>
    <property type="match status" value="1"/>
</dbReference>
<evidence type="ECO:0000256" key="6">
    <source>
        <dbReference type="ARBA" id="ARBA00022741"/>
    </source>
</evidence>
<keyword evidence="5 11" id="KW-0436">Ligase</keyword>
<dbReference type="Gene3D" id="3.30.200.20">
    <property type="entry name" value="Phosphorylase Kinase, domain 1"/>
    <property type="match status" value="1"/>
</dbReference>
<dbReference type="PANTHER" id="PTHR43599">
    <property type="entry name" value="MULTIFUNCTIONAL PROTEIN ADE2"/>
    <property type="match status" value="1"/>
</dbReference>
<protein>
    <recommendedName>
        <fullName evidence="4 11">Phosphoribosylaminoimidazole-succinocarboxamide synthase</fullName>
        <ecNumber evidence="3 11">6.3.2.6</ecNumber>
    </recommendedName>
    <alternativeName>
        <fullName evidence="9 11">SAICAR synthetase</fullName>
    </alternativeName>
</protein>
<comment type="catalytic activity">
    <reaction evidence="10 11">
        <text>5-amino-1-(5-phospho-D-ribosyl)imidazole-4-carboxylate + L-aspartate + ATP = (2S)-2-[5-amino-1-(5-phospho-beta-D-ribosyl)imidazole-4-carboxamido]succinate + ADP + phosphate + 2 H(+)</text>
        <dbReference type="Rhea" id="RHEA:22628"/>
        <dbReference type="ChEBI" id="CHEBI:15378"/>
        <dbReference type="ChEBI" id="CHEBI:29991"/>
        <dbReference type="ChEBI" id="CHEBI:30616"/>
        <dbReference type="ChEBI" id="CHEBI:43474"/>
        <dbReference type="ChEBI" id="CHEBI:58443"/>
        <dbReference type="ChEBI" id="CHEBI:77657"/>
        <dbReference type="ChEBI" id="CHEBI:456216"/>
        <dbReference type="EC" id="6.3.2.6"/>
    </reaction>
</comment>
<dbReference type="FunFam" id="3.30.200.20:FF:000189">
    <property type="entry name" value="Phosphoribosylaminoimidazole-succinocarboxamide synthase"/>
    <property type="match status" value="1"/>
</dbReference>
<comment type="similarity">
    <text evidence="2 11">Belongs to the SAICAR synthetase family.</text>
</comment>
<reference evidence="13 14" key="1">
    <citation type="submission" date="2019-07" db="EMBL/GenBank/DDBJ databases">
        <title>Whole genome shotgun sequence of Alkalibacillus haloalkaliphilus NBRC 103110.</title>
        <authorList>
            <person name="Hosoyama A."/>
            <person name="Uohara A."/>
            <person name="Ohji S."/>
            <person name="Ichikawa N."/>
        </authorList>
    </citation>
    <scope>NUCLEOTIDE SEQUENCE [LARGE SCALE GENOMIC DNA]</scope>
    <source>
        <strain evidence="13 14">NBRC 103110</strain>
    </source>
</reference>
<dbReference type="GO" id="GO:0009236">
    <property type="term" value="P:cobalamin biosynthetic process"/>
    <property type="evidence" value="ECO:0007669"/>
    <property type="project" value="InterPro"/>
</dbReference>
<accession>A0A511WCF1</accession>
<evidence type="ECO:0000259" key="12">
    <source>
        <dbReference type="Pfam" id="PF01259"/>
    </source>
</evidence>
<evidence type="ECO:0000313" key="14">
    <source>
        <dbReference type="Proteomes" id="UP000321440"/>
    </source>
</evidence>
<dbReference type="GO" id="GO:0006189">
    <property type="term" value="P:'de novo' IMP biosynthetic process"/>
    <property type="evidence" value="ECO:0007669"/>
    <property type="project" value="UniProtKB-UniRule"/>
</dbReference>
<evidence type="ECO:0000256" key="5">
    <source>
        <dbReference type="ARBA" id="ARBA00022598"/>
    </source>
</evidence>
<dbReference type="InterPro" id="IPR028923">
    <property type="entry name" value="SAICAR_synt/ADE2_N"/>
</dbReference>
<keyword evidence="6 11" id="KW-0547">Nucleotide-binding</keyword>
<dbReference type="Gene3D" id="3.30.470.20">
    <property type="entry name" value="ATP-grasp fold, B domain"/>
    <property type="match status" value="1"/>
</dbReference>
<evidence type="ECO:0000313" key="13">
    <source>
        <dbReference type="EMBL" id="GEN46942.1"/>
    </source>
</evidence>
<keyword evidence="8 11" id="KW-0067">ATP-binding</keyword>
<dbReference type="GO" id="GO:0004639">
    <property type="term" value="F:phosphoribosylaminoimidazolesuccinocarboxamide synthase activity"/>
    <property type="evidence" value="ECO:0007669"/>
    <property type="project" value="UniProtKB-UniRule"/>
</dbReference>
<dbReference type="InterPro" id="IPR001636">
    <property type="entry name" value="SAICAR_synth"/>
</dbReference>
<sequence>MEKRALLYEGKAKQLFETNDPNILWVQYKDALTAFNGEKKERAKGKGRLNNEISSILFHQLSTAGIANHFVKRLSETEQLVKKTSIIPIEVVVRNVAAGSLSRRLGLEEGVPLNTTIVEYYYKDDDLGDPLINEDHIQLLDLVSMNQLNEMKEMALKVNGYLTDHFKVCDVKLVDFKLEFGFDEEGKLILSDEISPDTCRLWDVHTNEKLDKDVFREGIGQIDQAYETILKRLKGAIVTD</sequence>
<dbReference type="NCBIfam" id="TIGR00081">
    <property type="entry name" value="purC"/>
    <property type="match status" value="1"/>
</dbReference>
<dbReference type="EMBL" id="BJYA01000020">
    <property type="protein sequence ID" value="GEN46942.1"/>
    <property type="molecule type" value="Genomic_DNA"/>
</dbReference>
<keyword evidence="14" id="KW-1185">Reference proteome</keyword>
<dbReference type="CDD" id="cd01415">
    <property type="entry name" value="SAICAR_synt_PurC"/>
    <property type="match status" value="1"/>
</dbReference>
<dbReference type="SUPFAM" id="SSF56104">
    <property type="entry name" value="SAICAR synthase-like"/>
    <property type="match status" value="1"/>
</dbReference>
<evidence type="ECO:0000256" key="8">
    <source>
        <dbReference type="ARBA" id="ARBA00022840"/>
    </source>
</evidence>
<evidence type="ECO:0000256" key="7">
    <source>
        <dbReference type="ARBA" id="ARBA00022755"/>
    </source>
</evidence>
<dbReference type="EC" id="6.3.2.6" evidence="3 11"/>
<dbReference type="InterPro" id="IPR050089">
    <property type="entry name" value="SAICAR_synthetase"/>
</dbReference>
<evidence type="ECO:0000256" key="1">
    <source>
        <dbReference type="ARBA" id="ARBA00004672"/>
    </source>
</evidence>
<dbReference type="PROSITE" id="PS01057">
    <property type="entry name" value="SAICAR_SYNTHETASE_1"/>
    <property type="match status" value="1"/>
</dbReference>
<organism evidence="13 14">
    <name type="scientific">Alkalibacillus haloalkaliphilus</name>
    <dbReference type="NCBI Taxonomy" id="94136"/>
    <lineage>
        <taxon>Bacteria</taxon>
        <taxon>Bacillati</taxon>
        <taxon>Bacillota</taxon>
        <taxon>Bacilli</taxon>
        <taxon>Bacillales</taxon>
        <taxon>Bacillaceae</taxon>
        <taxon>Alkalibacillus</taxon>
    </lineage>
</organism>
<dbReference type="Pfam" id="PF01259">
    <property type="entry name" value="SAICAR_synt"/>
    <property type="match status" value="1"/>
</dbReference>
<evidence type="ECO:0000256" key="4">
    <source>
        <dbReference type="ARBA" id="ARBA00016460"/>
    </source>
</evidence>
<dbReference type="PANTHER" id="PTHR43599:SF3">
    <property type="entry name" value="SI:DKEY-6E2.2"/>
    <property type="match status" value="1"/>
</dbReference>
<dbReference type="AlphaFoldDB" id="A0A511WCF1"/>
<dbReference type="GO" id="GO:0005524">
    <property type="term" value="F:ATP binding"/>
    <property type="evidence" value="ECO:0007669"/>
    <property type="project" value="UniProtKB-KW"/>
</dbReference>
<evidence type="ECO:0000256" key="10">
    <source>
        <dbReference type="ARBA" id="ARBA00048475"/>
    </source>
</evidence>
<proteinExistence type="inferred from homology"/>